<dbReference type="Gene3D" id="1.10.10.970">
    <property type="entry name" value="RNA 2'-phosphotransferase, Tpt1/KptA family, N-terminal domain"/>
    <property type="match status" value="1"/>
</dbReference>
<evidence type="ECO:0000313" key="9">
    <source>
        <dbReference type="Proteomes" id="UP000038010"/>
    </source>
</evidence>
<keyword evidence="9" id="KW-1185">Reference proteome</keyword>
<comment type="function">
    <text evidence="1">Catalyzes the last step of tRNA splicing, the transfer of the splice junction 2'-phosphate from ligated tRNA to NAD to produce ADP-ribose 1''-2'' cyclic phosphate.</text>
</comment>
<dbReference type="PANTHER" id="PTHR12684:SF2">
    <property type="entry name" value="TRNA 2'-PHOSPHOTRANSFERASE 1"/>
    <property type="match status" value="1"/>
</dbReference>
<evidence type="ECO:0000256" key="5">
    <source>
        <dbReference type="ARBA" id="ARBA00023027"/>
    </source>
</evidence>
<dbReference type="GO" id="GO:0006388">
    <property type="term" value="P:tRNA splicing, via endonucleolytic cleavage and ligation"/>
    <property type="evidence" value="ECO:0007669"/>
    <property type="project" value="TreeGrafter"/>
</dbReference>
<comment type="similarity">
    <text evidence="2">Belongs to the KptA/TPT1 family.</text>
</comment>
<dbReference type="VEuPathDB" id="FungiDB:AB675_2941"/>
<evidence type="ECO:0000256" key="6">
    <source>
        <dbReference type="ARBA" id="ARBA00047949"/>
    </source>
</evidence>
<dbReference type="EMBL" id="LFJN01000031">
    <property type="protein sequence ID" value="KPI36409.1"/>
    <property type="molecule type" value="Genomic_DNA"/>
</dbReference>
<dbReference type="InterPro" id="IPR002745">
    <property type="entry name" value="Ptrans_KptA/Tpt1"/>
</dbReference>
<accession>A0A0N0NJB0</accession>
<dbReference type="GeneID" id="28734832"/>
<dbReference type="RefSeq" id="XP_017996372.1">
    <property type="nucleotide sequence ID" value="XM_018142952.1"/>
</dbReference>
<evidence type="ECO:0000313" key="8">
    <source>
        <dbReference type="EMBL" id="KPI36409.1"/>
    </source>
</evidence>
<dbReference type="OrthoDB" id="419694at2759"/>
<dbReference type="AlphaFoldDB" id="A0A0N0NJB0"/>
<reference evidence="8 9" key="1">
    <citation type="submission" date="2015-06" db="EMBL/GenBank/DDBJ databases">
        <title>Draft genome of the ant-associated black yeast Phialophora attae CBS 131958.</title>
        <authorList>
            <person name="Moreno L.F."/>
            <person name="Stielow B.J."/>
            <person name="de Hoog S."/>
            <person name="Vicente V.A."/>
            <person name="Weiss V.A."/>
            <person name="de Vries M."/>
            <person name="Cruz L.M."/>
            <person name="Souza E.M."/>
        </authorList>
    </citation>
    <scope>NUCLEOTIDE SEQUENCE [LARGE SCALE GENOMIC DNA]</scope>
    <source>
        <strain evidence="8 9">CBS 131958</strain>
    </source>
</reference>
<dbReference type="STRING" id="1664694.A0A0N0NJB0"/>
<dbReference type="Gene3D" id="3.20.170.30">
    <property type="match status" value="2"/>
</dbReference>
<dbReference type="EC" id="2.7.1.160" evidence="3"/>
<keyword evidence="5" id="KW-0520">NAD</keyword>
<evidence type="ECO:0000256" key="2">
    <source>
        <dbReference type="ARBA" id="ARBA00009836"/>
    </source>
</evidence>
<dbReference type="PANTHER" id="PTHR12684">
    <property type="entry name" value="PUTATIVE PHOSPHOTRANSFERASE"/>
    <property type="match status" value="1"/>
</dbReference>
<organism evidence="8 9">
    <name type="scientific">Cyphellophora attinorum</name>
    <dbReference type="NCBI Taxonomy" id="1664694"/>
    <lineage>
        <taxon>Eukaryota</taxon>
        <taxon>Fungi</taxon>
        <taxon>Dikarya</taxon>
        <taxon>Ascomycota</taxon>
        <taxon>Pezizomycotina</taxon>
        <taxon>Eurotiomycetes</taxon>
        <taxon>Chaetothyriomycetidae</taxon>
        <taxon>Chaetothyriales</taxon>
        <taxon>Cyphellophoraceae</taxon>
        <taxon>Cyphellophora</taxon>
    </lineage>
</organism>
<name>A0A0N0NJB0_9EURO</name>
<dbReference type="InterPro" id="IPR042081">
    <property type="entry name" value="RNA_2'-PTrans_C"/>
</dbReference>
<protein>
    <recommendedName>
        <fullName evidence="3">2'-phosphotransferase</fullName>
        <ecNumber evidence="3">2.7.1.160</ecNumber>
    </recommendedName>
</protein>
<feature type="region of interest" description="Disordered" evidence="7">
    <location>
        <begin position="370"/>
        <end position="400"/>
    </location>
</feature>
<evidence type="ECO:0000256" key="1">
    <source>
        <dbReference type="ARBA" id="ARBA00003343"/>
    </source>
</evidence>
<dbReference type="SUPFAM" id="SSF56399">
    <property type="entry name" value="ADP-ribosylation"/>
    <property type="match status" value="2"/>
</dbReference>
<feature type="compositionally biased region" description="Gly residues" evidence="7">
    <location>
        <begin position="380"/>
        <end position="393"/>
    </location>
</feature>
<keyword evidence="4" id="KW-0808">Transferase</keyword>
<sequence length="400" mass="43277">MAPPRSVLVSKALSRLLRHAAEQERVPIDENGWVRVDHVLAWRGLSSFKPRVEVQEIMDGVRESEKARFGLKYSGKQDSIQEDIVESDTAKALRMFDEGQDTEPKRFLIRANQGHSIKAVNEEGLLTPLTLPEKVKTTTIISQDANANENNAINSSPSLPPTVVHGTFYAAYEAILAEGLLKSMNRNHVHFSSGPPLEIARGSEVASAEAMMEKMSPQPASNGNGGVAAQGKSRQQSKLAKMMADAKVKSGMRPDAEVLIYIDLERALKAGMKWWRSENGVILTEGLTTSPTQTTGVSAVTEGNATQLDNVTETGKREHAEAPSQPTLAATGITTDFWLEVVEVKEGLGTLWKDGKVVQELPERLKGRALPIGKGRRGGRGGGGGRVGRARGGGGKHHRD</sequence>
<gene>
    <name evidence="8" type="ORF">AB675_2941</name>
</gene>
<dbReference type="Pfam" id="PF01885">
    <property type="entry name" value="PTS_2-RNA"/>
    <property type="match status" value="2"/>
</dbReference>
<dbReference type="Proteomes" id="UP000038010">
    <property type="component" value="Unassembled WGS sequence"/>
</dbReference>
<dbReference type="InterPro" id="IPR042080">
    <property type="entry name" value="RNA_2'-PTrans_N"/>
</dbReference>
<evidence type="ECO:0000256" key="7">
    <source>
        <dbReference type="SAM" id="MobiDB-lite"/>
    </source>
</evidence>
<comment type="caution">
    <text evidence="8">The sequence shown here is derived from an EMBL/GenBank/DDBJ whole genome shotgun (WGS) entry which is preliminary data.</text>
</comment>
<proteinExistence type="inferred from homology"/>
<evidence type="ECO:0000256" key="3">
    <source>
        <dbReference type="ARBA" id="ARBA00012007"/>
    </source>
</evidence>
<evidence type="ECO:0000256" key="4">
    <source>
        <dbReference type="ARBA" id="ARBA00022679"/>
    </source>
</evidence>
<dbReference type="GO" id="GO:0000215">
    <property type="term" value="F:tRNA 2'-phosphotransferase activity"/>
    <property type="evidence" value="ECO:0007669"/>
    <property type="project" value="UniProtKB-EC"/>
</dbReference>
<comment type="catalytic activity">
    <reaction evidence="6">
        <text>2'-phospho-[ligated tRNA] + NAD(+) = mature tRNA + ADP-alpha-D-ribose 1'',2''-cyclic phosphate + nicotinamide</text>
        <dbReference type="Rhea" id="RHEA:23324"/>
        <dbReference type="Rhea" id="RHEA-COMP:11106"/>
        <dbReference type="Rhea" id="RHEA-COMP:11107"/>
        <dbReference type="ChEBI" id="CHEBI:17154"/>
        <dbReference type="ChEBI" id="CHEBI:57540"/>
        <dbReference type="ChEBI" id="CHEBI:76596"/>
        <dbReference type="ChEBI" id="CHEBI:82883"/>
        <dbReference type="ChEBI" id="CHEBI:85027"/>
        <dbReference type="EC" id="2.7.1.160"/>
    </reaction>
</comment>